<gene>
    <name evidence="2" type="ORF">J0895_21200</name>
</gene>
<accession>A0ABS3FYZ2</accession>
<evidence type="ECO:0000313" key="2">
    <source>
        <dbReference type="EMBL" id="MBO0351552.1"/>
    </source>
</evidence>
<keyword evidence="3" id="KW-1185">Reference proteome</keyword>
<dbReference type="InterPro" id="IPR005031">
    <property type="entry name" value="COQ10_START"/>
</dbReference>
<feature type="domain" description="Coenzyme Q-binding protein COQ10 START" evidence="1">
    <location>
        <begin position="10"/>
        <end position="134"/>
    </location>
</feature>
<evidence type="ECO:0000313" key="3">
    <source>
        <dbReference type="Proteomes" id="UP000664844"/>
    </source>
</evidence>
<proteinExistence type="predicted"/>
<protein>
    <submittedName>
        <fullName evidence="2">SRPBCC family protein</fullName>
    </submittedName>
</protein>
<dbReference type="RefSeq" id="WP_207089988.1">
    <property type="nucleotide sequence ID" value="NZ_JAFLQW010000558.1"/>
</dbReference>
<dbReference type="SUPFAM" id="SSF55961">
    <property type="entry name" value="Bet v1-like"/>
    <property type="match status" value="1"/>
</dbReference>
<name>A0ABS3FYZ2_9CYAN</name>
<dbReference type="EMBL" id="JAFLQW010000558">
    <property type="protein sequence ID" value="MBO0351552.1"/>
    <property type="molecule type" value="Genomic_DNA"/>
</dbReference>
<reference evidence="2 3" key="1">
    <citation type="submission" date="2021-03" db="EMBL/GenBank/DDBJ databases">
        <title>Metabolic Capacity of the Antarctic Cyanobacterium Phormidium pseudopriestleyi that Sustains Oxygenic Photosynthesis in the Presence of Hydrogen Sulfide.</title>
        <authorList>
            <person name="Lumian J.E."/>
            <person name="Jungblut A.D."/>
            <person name="Dillon M.L."/>
            <person name="Hawes I."/>
            <person name="Doran P.T."/>
            <person name="Mackey T.J."/>
            <person name="Dick G.J."/>
            <person name="Grettenberger C.L."/>
            <person name="Sumner D.Y."/>
        </authorList>
    </citation>
    <scope>NUCLEOTIDE SEQUENCE [LARGE SCALE GENOMIC DNA]</scope>
    <source>
        <strain evidence="2 3">FRX01</strain>
    </source>
</reference>
<dbReference type="CDD" id="cd07820">
    <property type="entry name" value="SRPBCC_3"/>
    <property type="match status" value="1"/>
</dbReference>
<organism evidence="2 3">
    <name type="scientific">Phormidium pseudopriestleyi FRX01</name>
    <dbReference type="NCBI Taxonomy" id="1759528"/>
    <lineage>
        <taxon>Bacteria</taxon>
        <taxon>Bacillati</taxon>
        <taxon>Cyanobacteriota</taxon>
        <taxon>Cyanophyceae</taxon>
        <taxon>Oscillatoriophycideae</taxon>
        <taxon>Oscillatoriales</taxon>
        <taxon>Oscillatoriaceae</taxon>
        <taxon>Phormidium</taxon>
    </lineage>
</organism>
<dbReference type="Pfam" id="PF03364">
    <property type="entry name" value="Polyketide_cyc"/>
    <property type="match status" value="1"/>
</dbReference>
<dbReference type="InterPro" id="IPR023393">
    <property type="entry name" value="START-like_dom_sf"/>
</dbReference>
<dbReference type="Proteomes" id="UP000664844">
    <property type="component" value="Unassembled WGS sequence"/>
</dbReference>
<dbReference type="Gene3D" id="3.30.530.20">
    <property type="match status" value="1"/>
</dbReference>
<comment type="caution">
    <text evidence="2">The sequence shown here is derived from an EMBL/GenBank/DDBJ whole genome shotgun (WGS) entry which is preliminary data.</text>
</comment>
<evidence type="ECO:0000259" key="1">
    <source>
        <dbReference type="Pfam" id="PF03364"/>
    </source>
</evidence>
<sequence>MLHFKYSSLINAPVEVVWNFHERPDILQQLTPPWQPVEIVRREGCLEVGAISEFKIFLGPIPVRWLARHTDCEPYQLFIDEQVEGPMDQWIHRHEFIEENGKTRLIDAIDYAIPGGWVPDLMLGWFVDARLRDMFRYRHEVTQRECSR</sequence>